<evidence type="ECO:0000259" key="7">
    <source>
        <dbReference type="Pfam" id="PF01171"/>
    </source>
</evidence>
<keyword evidence="4 5" id="KW-0067">ATP-binding</keyword>
<dbReference type="RefSeq" id="YP_009106813.1">
    <property type="nucleotide sequence ID" value="NC_025548.1"/>
</dbReference>
<dbReference type="GO" id="GO:0032267">
    <property type="term" value="F:tRNA(Ile)-lysidine synthase activity"/>
    <property type="evidence" value="ECO:0007669"/>
    <property type="project" value="UniProtKB-EC"/>
</dbReference>
<dbReference type="PANTHER" id="PTHR43033:SF1">
    <property type="entry name" value="TRNA(ILE)-LYSIDINE SYNTHASE-RELATED"/>
    <property type="match status" value="1"/>
</dbReference>
<dbReference type="InterPro" id="IPR014729">
    <property type="entry name" value="Rossmann-like_a/b/a_fold"/>
</dbReference>
<dbReference type="SUPFAM" id="SSF82829">
    <property type="entry name" value="MesJ substrate recognition domain-like"/>
    <property type="match status" value="1"/>
</dbReference>
<sequence length="758" mass="88972">MKKRIDQVETIFFLRAWLYFSPSFRWRCGTKLSKRRRWNGFFHLEKKNRELKKGLQVEDGEDQSMNPREMKQNVIQSIQLIKSINNRLEKNSLLQANTPVLLALSGGQDSMTMVSFFLQIKNQRRYKVGWCWCNHLWRYDVFHTMHHLMRLAFTVGEPISFLIEPTTETPTEGGVQYLKKRDGPPFRTFATTLPFCERKARSLSVLLQKREVKDLLVSPSLLIKGGGKESFFSRQSKKPFFPNRRRRSGGWIAEEVKRRQDDFSTSSALSPVKPKKSSLSSVEAVEVTKTKNHGERKQGNWSFTEGGARRSRYQSCQRLATFHRFQILQVGHTASDRIETGVFHLLRGSGMRGVAGIQRSRLFRKLYPKRFCFSNFYAIDFQKFEANQQRFRYHQKCADLPLQRRVQPSFHQEVCERNISFAKRKVTSRLNKKQVKLPRLTRLMRTARFTVKGLRKHPSYGGKKIHFFYSAFLERKKETLHPTKSGRDNLLLLHRPLLSVSRSDVRRVCHLWQLPIYPDTSNQTFQYARNRIRNQLLPTLRFQFNRQVDGTFFHFATLLSTEQLYLDSLSQRLFPSICVVARDYVAFNVAGLHPFPTVIRRQILKQILEKYATQFLHLSHIETLCRVLEKKRPTRHQFSGTSCLFLFSRKIRSENLFQNRTAREVQQDNKETKLFKDELPSFFFPCRFSVKRAEGSTRSEITCQVIQNEVISSQQSRTKKVSPPPFAKDKGKSWKNRFTIPMHCFLPTTGSFLFLGNR</sequence>
<dbReference type="GeneID" id="22161278"/>
<dbReference type="GO" id="GO:0009507">
    <property type="term" value="C:chloroplast"/>
    <property type="evidence" value="ECO:0007669"/>
    <property type="project" value="UniProtKB-SubCell"/>
</dbReference>
<feature type="region of interest" description="Disordered" evidence="6">
    <location>
        <begin position="280"/>
        <end position="303"/>
    </location>
</feature>
<feature type="compositionally biased region" description="Basic and acidic residues" evidence="6">
    <location>
        <begin position="286"/>
        <end position="298"/>
    </location>
</feature>
<keyword evidence="3 5" id="KW-0547">Nucleotide-binding</keyword>
<comment type="subcellular location">
    <subcellularLocation>
        <location evidence="5">Plastid</location>
        <location evidence="5">Chloroplast</location>
    </subcellularLocation>
</comment>
<keyword evidence="8" id="KW-0934">Plastid</keyword>
<organism evidence="8">
    <name type="scientific">Elliptochloris bilobata</name>
    <dbReference type="NCBI Taxonomy" id="381761"/>
    <lineage>
        <taxon>Eukaryota</taxon>
        <taxon>Viridiplantae</taxon>
        <taxon>Chlorophyta</taxon>
        <taxon>core chlorophytes</taxon>
        <taxon>Trebouxiophyceae</taxon>
        <taxon>Trebouxiophyceae incertae sedis</taxon>
        <taxon>Elliptochloris clade</taxon>
        <taxon>Elliptochloris</taxon>
    </lineage>
</organism>
<evidence type="ECO:0000256" key="6">
    <source>
        <dbReference type="SAM" id="MobiDB-lite"/>
    </source>
</evidence>
<dbReference type="HAMAP" id="MF_01161">
    <property type="entry name" value="tRNA_Ile_lys_synt"/>
    <property type="match status" value="1"/>
</dbReference>
<dbReference type="PANTHER" id="PTHR43033">
    <property type="entry name" value="TRNA(ILE)-LYSIDINE SYNTHASE-RELATED"/>
    <property type="match status" value="1"/>
</dbReference>
<dbReference type="InterPro" id="IPR012094">
    <property type="entry name" value="tRNA_Ile_lys_synt"/>
</dbReference>
<dbReference type="Gene3D" id="3.40.50.620">
    <property type="entry name" value="HUPs"/>
    <property type="match status" value="3"/>
</dbReference>
<feature type="domain" description="tRNA(Ile)-lysidine/2-thiocytidine synthase N-terminal" evidence="7">
    <location>
        <begin position="491"/>
        <end position="535"/>
    </location>
</feature>
<evidence type="ECO:0000256" key="4">
    <source>
        <dbReference type="ARBA" id="ARBA00022840"/>
    </source>
</evidence>
<name>A0A097KR21_9CHLO</name>
<evidence type="ECO:0000256" key="5">
    <source>
        <dbReference type="HAMAP-Rule" id="MF_01161"/>
    </source>
</evidence>
<gene>
    <name evidence="8" type="primary">ycf62</name>
    <name evidence="5" type="synonym">tilS</name>
</gene>
<geneLocation type="chloroplast" evidence="8"/>
<evidence type="ECO:0000256" key="2">
    <source>
        <dbReference type="ARBA" id="ARBA00022694"/>
    </source>
</evidence>
<keyword evidence="8" id="KW-0150">Chloroplast</keyword>
<feature type="binding site" evidence="5">
    <location>
        <begin position="105"/>
        <end position="110"/>
    </location>
    <ligand>
        <name>ATP</name>
        <dbReference type="ChEBI" id="CHEBI:30616"/>
    </ligand>
</feature>
<reference evidence="8" key="1">
    <citation type="journal article" date="2014" name="BMC Evol. Biol.">
        <title>Chloroplast phylogenomic analysis resolves deep-level relationships within the green algal class Trebouxiophyceae.</title>
        <authorList>
            <person name="Lemieux C."/>
            <person name="Otis C."/>
            <person name="Turmel M."/>
        </authorList>
    </citation>
    <scope>NUCLEOTIDE SEQUENCE</scope>
</reference>
<evidence type="ECO:0000256" key="3">
    <source>
        <dbReference type="ARBA" id="ARBA00022741"/>
    </source>
</evidence>
<comment type="function">
    <text evidence="5">Ligates lysine onto the cytidine present at position 34 of the AUA codon-specific tRNA(Ile) that contains the anticodon CAU, in an ATP-dependent manner. Cytidine is converted to lysidine, thus changing the amino acid specificity of the tRNA from methionine to isoleucine.</text>
</comment>
<dbReference type="SUPFAM" id="SSF52402">
    <property type="entry name" value="Adenine nucleotide alpha hydrolases-like"/>
    <property type="match status" value="2"/>
</dbReference>
<evidence type="ECO:0000313" key="8">
    <source>
        <dbReference type="EMBL" id="AIT95633.1"/>
    </source>
</evidence>
<comment type="catalytic activity">
    <reaction evidence="5">
        <text>cytidine(34) in tRNA(Ile2) + L-lysine + ATP = lysidine(34) in tRNA(Ile2) + AMP + diphosphate + H(+)</text>
        <dbReference type="Rhea" id="RHEA:43744"/>
        <dbReference type="Rhea" id="RHEA-COMP:10625"/>
        <dbReference type="Rhea" id="RHEA-COMP:10670"/>
        <dbReference type="ChEBI" id="CHEBI:15378"/>
        <dbReference type="ChEBI" id="CHEBI:30616"/>
        <dbReference type="ChEBI" id="CHEBI:32551"/>
        <dbReference type="ChEBI" id="CHEBI:33019"/>
        <dbReference type="ChEBI" id="CHEBI:82748"/>
        <dbReference type="ChEBI" id="CHEBI:83665"/>
        <dbReference type="ChEBI" id="CHEBI:456215"/>
        <dbReference type="EC" id="6.3.4.19"/>
    </reaction>
</comment>
<proteinExistence type="inferred from homology"/>
<comment type="similarity">
    <text evidence="5">Belongs to the tRNA(Ile)-lysidine synthase family.</text>
</comment>
<dbReference type="GO" id="GO:0005524">
    <property type="term" value="F:ATP binding"/>
    <property type="evidence" value="ECO:0007669"/>
    <property type="project" value="UniProtKB-UniRule"/>
</dbReference>
<dbReference type="AlphaFoldDB" id="A0A097KR21"/>
<keyword evidence="2 5" id="KW-0819">tRNA processing</keyword>
<feature type="domain" description="tRNA(Ile)-lysidine/2-thiocytidine synthase N-terminal" evidence="7">
    <location>
        <begin position="297"/>
        <end position="364"/>
    </location>
</feature>
<dbReference type="InterPro" id="IPR011063">
    <property type="entry name" value="TilS/TtcA_N"/>
</dbReference>
<dbReference type="Pfam" id="PF01171">
    <property type="entry name" value="ATP_bind_3"/>
    <property type="match status" value="2"/>
</dbReference>
<keyword evidence="1 5" id="KW-0436">Ligase</keyword>
<comment type="domain">
    <text evidence="5">The N-terminal region contains the highly conserved SGGXDS motif, predicted to be a P-loop motif involved in ATP binding.</text>
</comment>
<evidence type="ECO:0000256" key="1">
    <source>
        <dbReference type="ARBA" id="ARBA00022598"/>
    </source>
</evidence>
<dbReference type="EC" id="6.3.4.19" evidence="5"/>
<dbReference type="GO" id="GO:0006400">
    <property type="term" value="P:tRNA modification"/>
    <property type="evidence" value="ECO:0007669"/>
    <property type="project" value="UniProtKB-UniRule"/>
</dbReference>
<dbReference type="EMBL" id="KM462887">
    <property type="protein sequence ID" value="AIT95633.1"/>
    <property type="molecule type" value="Genomic_DNA"/>
</dbReference>
<accession>A0A097KR21</accession>
<protein>
    <recommendedName>
        <fullName evidence="5">tRNA(Ile)-lysidine synthase, chloroplastic</fullName>
        <ecNumber evidence="5">6.3.4.19</ecNumber>
    </recommendedName>
    <alternativeName>
        <fullName evidence="5">tRNA(Ile)-2-lysyl-cytidine synthase</fullName>
    </alternativeName>
    <alternativeName>
        <fullName evidence="5">tRNA(Ile)-lysidine synthetase</fullName>
    </alternativeName>
</protein>